<dbReference type="NCBIfam" id="TIGR00229">
    <property type="entry name" value="sensory_box"/>
    <property type="match status" value="1"/>
</dbReference>
<dbReference type="InterPro" id="IPR003594">
    <property type="entry name" value="HATPase_dom"/>
</dbReference>
<feature type="compositionally biased region" description="Basic residues" evidence="3">
    <location>
        <begin position="159"/>
        <end position="172"/>
    </location>
</feature>
<feature type="compositionally biased region" description="Polar residues" evidence="3">
    <location>
        <begin position="1"/>
        <end position="14"/>
    </location>
</feature>
<dbReference type="Pfam" id="PF13188">
    <property type="entry name" value="PAS_8"/>
    <property type="match status" value="1"/>
</dbReference>
<dbReference type="InterPro" id="IPR036097">
    <property type="entry name" value="HisK_dim/P_sf"/>
</dbReference>
<dbReference type="PROSITE" id="PS50110">
    <property type="entry name" value="RESPONSE_REGULATORY"/>
    <property type="match status" value="1"/>
</dbReference>
<dbReference type="SMART" id="SM00388">
    <property type="entry name" value="HisKA"/>
    <property type="match status" value="1"/>
</dbReference>
<dbReference type="Gene3D" id="3.30.565.10">
    <property type="entry name" value="Histidine kinase-like ATPase, C-terminal domain"/>
    <property type="match status" value="1"/>
</dbReference>
<dbReference type="SUPFAM" id="SSF52172">
    <property type="entry name" value="CheY-like"/>
    <property type="match status" value="1"/>
</dbReference>
<dbReference type="Gene3D" id="3.30.450.20">
    <property type="entry name" value="PAS domain"/>
    <property type="match status" value="2"/>
</dbReference>
<evidence type="ECO:0000259" key="6">
    <source>
        <dbReference type="PROSITE" id="PS50112"/>
    </source>
</evidence>
<evidence type="ECO:0008006" key="9">
    <source>
        <dbReference type="Google" id="ProtNLM"/>
    </source>
</evidence>
<dbReference type="Gene3D" id="1.10.287.130">
    <property type="match status" value="1"/>
</dbReference>
<evidence type="ECO:0000256" key="2">
    <source>
        <dbReference type="PROSITE-ProRule" id="PRU00169"/>
    </source>
</evidence>
<evidence type="ECO:0000259" key="4">
    <source>
        <dbReference type="PROSITE" id="PS50109"/>
    </source>
</evidence>
<dbReference type="SUPFAM" id="SSF55874">
    <property type="entry name" value="ATPase domain of HSP90 chaperone/DNA topoisomerase II/histidine kinase"/>
    <property type="match status" value="1"/>
</dbReference>
<evidence type="ECO:0000313" key="8">
    <source>
        <dbReference type="Proteomes" id="UP000016931"/>
    </source>
</evidence>
<dbReference type="RefSeq" id="XP_016762834.1">
    <property type="nucleotide sequence ID" value="XM_016904862.1"/>
</dbReference>
<feature type="domain" description="PAS" evidence="6">
    <location>
        <begin position="898"/>
        <end position="969"/>
    </location>
</feature>
<dbReference type="InterPro" id="IPR036890">
    <property type="entry name" value="HATPase_C_sf"/>
</dbReference>
<dbReference type="PROSITE" id="PS50112">
    <property type="entry name" value="PAS"/>
    <property type="match status" value="1"/>
</dbReference>
<dbReference type="SUPFAM" id="SSF47384">
    <property type="entry name" value="Homodimeric domain of signal transducing histidine kinase"/>
    <property type="match status" value="1"/>
</dbReference>
<dbReference type="InterPro" id="IPR050956">
    <property type="entry name" value="2C_system_His_kinase"/>
</dbReference>
<dbReference type="OMA" id="AMCNLIM"/>
<dbReference type="InterPro" id="IPR000014">
    <property type="entry name" value="PAS"/>
</dbReference>
<keyword evidence="1 2" id="KW-0597">Phosphoprotein</keyword>
<feature type="compositionally biased region" description="Polar residues" evidence="3">
    <location>
        <begin position="263"/>
        <end position="272"/>
    </location>
</feature>
<sequence length="1514" mass="165852">MKGSNEPSIFTSKDSLNDRPLPPNPPPLHFLHNVRSSSPFRRPTSPLLPPQTAASGRSASATRDSVGAPSAASPSRRHSGLAAADTDRTPSIWNSFSRRSTSPRKESSRYTGTSREGFATPCAEQLSLLHDQPSTPTSRSKRKLGLDPTPVEHAPSPQRSRKRAKLRPRFKHSLNGSAFGPPDGLSVEGPSSPLFFSNSPRARPELPRFLSGEAAARATDMLSKAHSEEGHIKTVSLARGTVSSPAAGLGSTGAPSHRKSLERTITQRSSSDGGLHNVQEGHDGTSGILNSIGIVELLEQDERPTFIVDLGDSANYGSGPLHPVFSNSSLRSHEGMQASITGMTSREASRGSQTFLQFKSWLLSASVNGESLNVCLPPFPYLSMTWSCSTLRKRLRVISGTLDSTSSNSKSSSAAAFELSAPPSELLPRRTPAEPPDYFGATAPTKNVNATGAGRSGAPDIMPTIEAQQLDPEILQDAQKLTLLADIDLSGATQLLPSANTQIPVVSSDAPSFDWTRLPVSDTMPRHIQFARSIDWASTSLGPIENWCANLRQAVNLIMASPHPAAMYWGDDLIAIYNEAYILLAGQKHPSLMGTSYRVAWAEIWDEVKDVFANAKSTGEATMKDDDCLFIRRSDHLEECYFSWSIIPMVGSDGSVMGLYNPAFEKTRRKIAERRMLTLREIGERTATARDVKAFWSQVLGSFEFNEHDSPFLLLYSVTEDSDSDASSIQSGSNFSSRQCILEGALGLPEGHQAGPDHIDLRAGMEGFGPVFREVIKTDKPVLLEVGSRDLPASLVTGLEWRGFGDPVDAVVVCPIRPTTGENVLGFLVLGVNPRRPYDDDYSLFIQLLSRQLGTSLASVVLFEGEIRRGQRAAQLAALDRIELSEQLAQRTREAIDSETKFTRMAEFAPVGMFIANSEGKITFANDTWYDISRVPKNASMADTWTDAVKPEDLHIVQELWTELVINVKPVSKEFRFKAQWRDGNGESSDTWALFSGYPEQYPDGKLKSIFGSITDISQQKWAEGLQTRKMEEAVELKRQQENFIDITSHEMRNPLSAILQCADDIATSLTKFRHGGERTISDELLASCLDAAQTISLCSQHQKRIVDDILTLSKLDSALLLVTPVDAEPLTVVRRALKMHEGELQAADIQMKLVVHMSFRQLNLNWVRFDPSRVLQVLINLTTNAIKFTGTEDRRTITVTIGASVQRPSDQPDAPVKYFPTRKKDKDILPEHEWGTGEKVYIHFAVRDTGRGLSAEEKKLLFIRFSQASPRTHVQYGGSGLGLFISRELTELQGGEIGVESEAGEGSTFAFFVAARRSSRPVDSAHDASGVKRAPAQAVKAQSKAVPSPQGAHVQPAQGTGDDQVKSARPQVTKVLIVEDNLVNQKVLRKQLTNRGMEVHVANHGGEALDKLMQSTYWRDAASMTDRLEIGVVLMDQEMPVMDGLTATRKIREYEAQGKLTGHIPIIAVTANARSEQIAAALHAGMDDVVSKPFRIPDLVPKIDELLEQYPLP</sequence>
<feature type="region of interest" description="Disordered" evidence="3">
    <location>
        <begin position="243"/>
        <end position="283"/>
    </location>
</feature>
<feature type="domain" description="Response regulatory" evidence="5">
    <location>
        <begin position="1375"/>
        <end position="1508"/>
    </location>
</feature>
<dbReference type="SUPFAM" id="SSF55781">
    <property type="entry name" value="GAF domain-like"/>
    <property type="match status" value="1"/>
</dbReference>
<organism evidence="7 8">
    <name type="scientific">Sphaerulina musiva (strain SO2202)</name>
    <name type="common">Poplar stem canker fungus</name>
    <name type="synonym">Septoria musiva</name>
    <dbReference type="NCBI Taxonomy" id="692275"/>
    <lineage>
        <taxon>Eukaryota</taxon>
        <taxon>Fungi</taxon>
        <taxon>Dikarya</taxon>
        <taxon>Ascomycota</taxon>
        <taxon>Pezizomycotina</taxon>
        <taxon>Dothideomycetes</taxon>
        <taxon>Dothideomycetidae</taxon>
        <taxon>Mycosphaerellales</taxon>
        <taxon>Mycosphaerellaceae</taxon>
        <taxon>Sphaerulina</taxon>
    </lineage>
</organism>
<feature type="modified residue" description="4-aspartylphosphate" evidence="2">
    <location>
        <position position="1437"/>
    </location>
</feature>
<dbReference type="InterPro" id="IPR001789">
    <property type="entry name" value="Sig_transdc_resp-reg_receiver"/>
</dbReference>
<dbReference type="InterPro" id="IPR035965">
    <property type="entry name" value="PAS-like_dom_sf"/>
</dbReference>
<dbReference type="Pfam" id="PF26131">
    <property type="entry name" value="PAS-like"/>
    <property type="match status" value="1"/>
</dbReference>
<dbReference type="InterPro" id="IPR005467">
    <property type="entry name" value="His_kinase_dom"/>
</dbReference>
<dbReference type="Gene3D" id="3.40.50.2300">
    <property type="match status" value="1"/>
</dbReference>
<feature type="domain" description="Histidine kinase" evidence="4">
    <location>
        <begin position="1047"/>
        <end position="1318"/>
    </location>
</feature>
<reference evidence="7 8" key="1">
    <citation type="journal article" date="2012" name="PLoS Pathog.">
        <title>Diverse lifestyles and strategies of plant pathogenesis encoded in the genomes of eighteen Dothideomycetes fungi.</title>
        <authorList>
            <person name="Ohm R.A."/>
            <person name="Feau N."/>
            <person name="Henrissat B."/>
            <person name="Schoch C.L."/>
            <person name="Horwitz B.A."/>
            <person name="Barry K.W."/>
            <person name="Condon B.J."/>
            <person name="Copeland A.C."/>
            <person name="Dhillon B."/>
            <person name="Glaser F."/>
            <person name="Hesse C.N."/>
            <person name="Kosti I."/>
            <person name="LaButti K."/>
            <person name="Lindquist E.A."/>
            <person name="Lucas S."/>
            <person name="Salamov A.A."/>
            <person name="Bradshaw R.E."/>
            <person name="Ciuffetti L."/>
            <person name="Hamelin R.C."/>
            <person name="Kema G.H.J."/>
            <person name="Lawrence C."/>
            <person name="Scott J.A."/>
            <person name="Spatafora J.W."/>
            <person name="Turgeon B.G."/>
            <person name="de Wit P.J.G.M."/>
            <person name="Zhong S."/>
            <person name="Goodwin S.B."/>
            <person name="Grigoriev I.V."/>
        </authorList>
    </citation>
    <scope>NUCLEOTIDE SEQUENCE [LARGE SCALE GENOMIC DNA]</scope>
    <source>
        <strain evidence="7 8">SO2202</strain>
    </source>
</reference>
<dbReference type="PROSITE" id="PS50109">
    <property type="entry name" value="HIS_KIN"/>
    <property type="match status" value="1"/>
</dbReference>
<dbReference type="CDD" id="cd00130">
    <property type="entry name" value="PAS"/>
    <property type="match status" value="1"/>
</dbReference>
<protein>
    <recommendedName>
        <fullName evidence="9">Histidine kinase</fullName>
    </recommendedName>
</protein>
<dbReference type="CDD" id="cd00082">
    <property type="entry name" value="HisKA"/>
    <property type="match status" value="1"/>
</dbReference>
<gene>
    <name evidence="7" type="ORF">SEPMUDRAFT_148342</name>
</gene>
<dbReference type="InterPro" id="IPR011006">
    <property type="entry name" value="CheY-like_superfamily"/>
</dbReference>
<name>M3CLP4_SPHMS</name>
<accession>M3CLP4</accession>
<feature type="compositionally biased region" description="Low complexity" evidence="3">
    <location>
        <begin position="404"/>
        <end position="416"/>
    </location>
</feature>
<dbReference type="HOGENOM" id="CLU_000445_82_4_1"/>
<dbReference type="Pfam" id="PF00072">
    <property type="entry name" value="Response_reg"/>
    <property type="match status" value="1"/>
</dbReference>
<keyword evidence="8" id="KW-1185">Reference proteome</keyword>
<dbReference type="Pfam" id="PF02518">
    <property type="entry name" value="HATPase_c"/>
    <property type="match status" value="1"/>
</dbReference>
<dbReference type="InterPro" id="IPR003661">
    <property type="entry name" value="HisK_dim/P_dom"/>
</dbReference>
<dbReference type="eggNOG" id="KOG0519">
    <property type="taxonomic scope" value="Eukaryota"/>
</dbReference>
<evidence type="ECO:0000313" key="7">
    <source>
        <dbReference type="EMBL" id="EMF14713.1"/>
    </source>
</evidence>
<evidence type="ECO:0000256" key="1">
    <source>
        <dbReference type="ARBA" id="ARBA00022553"/>
    </source>
</evidence>
<proteinExistence type="predicted"/>
<feature type="compositionally biased region" description="Polar residues" evidence="3">
    <location>
        <begin position="89"/>
        <end position="100"/>
    </location>
</feature>
<dbReference type="SMART" id="SM00387">
    <property type="entry name" value="HATPase_c"/>
    <property type="match status" value="1"/>
</dbReference>
<dbReference type="GO" id="GO:0000155">
    <property type="term" value="F:phosphorelay sensor kinase activity"/>
    <property type="evidence" value="ECO:0007669"/>
    <property type="project" value="InterPro"/>
</dbReference>
<evidence type="ECO:0000259" key="5">
    <source>
        <dbReference type="PROSITE" id="PS50110"/>
    </source>
</evidence>
<dbReference type="InterPro" id="IPR058846">
    <property type="entry name" value="PAS-like"/>
</dbReference>
<dbReference type="PANTHER" id="PTHR43719:SF30">
    <property type="entry name" value="TWO-COMPONENT SYSTEM RESPONSE REGULATOR"/>
    <property type="match status" value="1"/>
</dbReference>
<feature type="region of interest" description="Disordered" evidence="3">
    <location>
        <begin position="402"/>
        <end position="429"/>
    </location>
</feature>
<dbReference type="PRINTS" id="PR00344">
    <property type="entry name" value="BCTRLSENSOR"/>
</dbReference>
<feature type="region of interest" description="Disordered" evidence="3">
    <location>
        <begin position="1"/>
        <end position="184"/>
    </location>
</feature>
<evidence type="ECO:0000256" key="3">
    <source>
        <dbReference type="SAM" id="MobiDB-lite"/>
    </source>
</evidence>
<feature type="region of interest" description="Disordered" evidence="3">
    <location>
        <begin position="1342"/>
        <end position="1369"/>
    </location>
</feature>
<dbReference type="CDD" id="cd17546">
    <property type="entry name" value="REC_hyHK_CKI1_RcsC-like"/>
    <property type="match status" value="1"/>
</dbReference>
<dbReference type="SMART" id="SM00448">
    <property type="entry name" value="REC"/>
    <property type="match status" value="1"/>
</dbReference>
<dbReference type="GeneID" id="27901999"/>
<dbReference type="InterPro" id="IPR004358">
    <property type="entry name" value="Sig_transdc_His_kin-like_C"/>
</dbReference>
<dbReference type="EMBL" id="KB456262">
    <property type="protein sequence ID" value="EMF14713.1"/>
    <property type="molecule type" value="Genomic_DNA"/>
</dbReference>
<dbReference type="OrthoDB" id="60033at2759"/>
<dbReference type="PANTHER" id="PTHR43719">
    <property type="entry name" value="TWO-COMPONENT HISTIDINE KINASE"/>
    <property type="match status" value="1"/>
</dbReference>
<feature type="compositionally biased region" description="Low complexity" evidence="3">
    <location>
        <begin position="29"/>
        <end position="74"/>
    </location>
</feature>
<dbReference type="STRING" id="692275.M3CLP4"/>
<dbReference type="SUPFAM" id="SSF55785">
    <property type="entry name" value="PYP-like sensor domain (PAS domain)"/>
    <property type="match status" value="1"/>
</dbReference>
<dbReference type="Proteomes" id="UP000016931">
    <property type="component" value="Unassembled WGS sequence"/>
</dbReference>